<organism evidence="3">
    <name type="scientific">uncultured marine type-A Synechococcus GOM 3O12</name>
    <dbReference type="NCBI Taxonomy" id="364151"/>
    <lineage>
        <taxon>Bacteria</taxon>
        <taxon>Bacillati</taxon>
        <taxon>Cyanobacteriota</taxon>
        <taxon>Cyanophyceae</taxon>
        <taxon>Synechococcales</taxon>
        <taxon>Synechococcaceae</taxon>
        <taxon>Synechococcus</taxon>
        <taxon>environmental samples</taxon>
    </lineage>
</organism>
<dbReference type="Pfam" id="PF20429">
    <property type="entry name" value="Tab2-like_C"/>
    <property type="match status" value="1"/>
</dbReference>
<sequence>MNATQTVGADWELDFYSRPILESDGRKRWELLITATPAADARETPFRFSKCCPSGEVNSIWLSSALAEARQCAVDAGWPAPRRLRCWRSSMRTMVQRAATELDLEMIASRRTYALLDWLQQREQEVYPLEEGFMAGPLAPPPAPIATPPVPLPEEVQGDAWSWASLPADLLRDAADWPTSFSGLLPLPKGLDTDQPVPGLRLFSSSRALAMAGWLGGLEPVRLLVEGRQLVLEAGQDDRWLVSDLDSAAADAIAGDLGRSKERGKGLQFIAIQTSPDEQAFAGFWMMRDIATL</sequence>
<evidence type="ECO:0008006" key="4">
    <source>
        <dbReference type="Google" id="ProtNLM"/>
    </source>
</evidence>
<evidence type="ECO:0000259" key="1">
    <source>
        <dbReference type="Pfam" id="PF06485"/>
    </source>
</evidence>
<proteinExistence type="predicted"/>
<evidence type="ECO:0000259" key="2">
    <source>
        <dbReference type="Pfam" id="PF20429"/>
    </source>
</evidence>
<dbReference type="PANTHER" id="PTHR34556">
    <property type="match status" value="1"/>
</dbReference>
<dbReference type="Pfam" id="PF06485">
    <property type="entry name" value="Tab2-like_N"/>
    <property type="match status" value="1"/>
</dbReference>
<dbReference type="InterPro" id="IPR046760">
    <property type="entry name" value="Tab2-like_N"/>
</dbReference>
<feature type="domain" description="RNA-binding protein Tab2/Atab2 C-terminal" evidence="2">
    <location>
        <begin position="146"/>
        <end position="288"/>
    </location>
</feature>
<feature type="domain" description="RNA-binding protein Tab2-like N-terminal" evidence="1">
    <location>
        <begin position="11"/>
        <end position="122"/>
    </location>
</feature>
<protein>
    <recommendedName>
        <fullName evidence="4">DUF1092 family protein</fullName>
    </recommendedName>
</protein>
<dbReference type="GO" id="GO:0003723">
    <property type="term" value="F:RNA binding"/>
    <property type="evidence" value="ECO:0007669"/>
    <property type="project" value="InterPro"/>
</dbReference>
<reference evidence="3" key="1">
    <citation type="journal article" date="2006" name="Mar. Ecol. Prog. Ser.">
        <title>Gene diversity and organization in rbcL-containing genome fragments from uncultivated Synechococcus in the Gulf of Mexico.</title>
        <authorList>
            <person name="John D.E."/>
            <person name="Wawrik B."/>
            <person name="Tabita F.R."/>
            <person name="Paul J.H."/>
        </authorList>
    </citation>
    <scope>NUCLEOTIDE SEQUENCE</scope>
</reference>
<name>Q0QKF0_9SYNE</name>
<evidence type="ECO:0000313" key="3">
    <source>
        <dbReference type="EMBL" id="ABD96379.1"/>
    </source>
</evidence>
<accession>Q0QKF0</accession>
<dbReference type="InterPro" id="IPR046761">
    <property type="entry name" value="Tab2-like_C"/>
</dbReference>
<dbReference type="PANTHER" id="PTHR34556:SF2">
    <property type="entry name" value="PROTEIN TAB2 HOMOLOG, CHLOROPLASTIC"/>
    <property type="match status" value="1"/>
</dbReference>
<dbReference type="InterPro" id="IPR009472">
    <property type="entry name" value="Tab2-like"/>
</dbReference>
<dbReference type="AlphaFoldDB" id="Q0QKF0"/>
<dbReference type="EMBL" id="DQ325540">
    <property type="protein sequence ID" value="ABD96379.1"/>
    <property type="molecule type" value="Genomic_DNA"/>
</dbReference>